<gene>
    <name evidence="11" type="primary">Mrpl38</name>
    <name evidence="11" type="ORF">N1851_030121</name>
</gene>
<reference evidence="11" key="1">
    <citation type="journal article" date="2023" name="Front. Mar. Sci.">
        <title>A new Merluccius polli reference genome to investigate the effects of global change in West African waters.</title>
        <authorList>
            <person name="Mateo J.L."/>
            <person name="Blanco-Fernandez C."/>
            <person name="Garcia-Vazquez E."/>
            <person name="Machado-Schiaffino G."/>
        </authorList>
    </citation>
    <scope>NUCLEOTIDE SEQUENCE</scope>
    <source>
        <strain evidence="11">C29</strain>
        <tissue evidence="11">Fin</tissue>
    </source>
</reference>
<dbReference type="Proteomes" id="UP001174136">
    <property type="component" value="Unassembled WGS sequence"/>
</dbReference>
<dbReference type="InterPro" id="IPR035810">
    <property type="entry name" value="PEBP_euk"/>
</dbReference>
<dbReference type="Gene3D" id="3.90.280.10">
    <property type="entry name" value="PEBP-like"/>
    <property type="match status" value="1"/>
</dbReference>
<comment type="subcellular location">
    <subcellularLocation>
        <location evidence="1">Mitochondrion</location>
    </subcellularLocation>
</comment>
<dbReference type="EMBL" id="JAOPHQ010005715">
    <property type="protein sequence ID" value="KAK0134300.1"/>
    <property type="molecule type" value="Genomic_DNA"/>
</dbReference>
<dbReference type="PANTHER" id="PTHR11362:SF133">
    <property type="entry name" value="LARGE RIBOSOMAL SUBUNIT PROTEIN ML38"/>
    <property type="match status" value="1"/>
</dbReference>
<proteinExistence type="inferred from homology"/>
<protein>
    <recommendedName>
        <fullName evidence="8">Large ribosomal subunit protein mL38</fullName>
    </recommendedName>
    <alternativeName>
        <fullName evidence="9">39S ribosomal protein L38, mitochondrial</fullName>
    </alternativeName>
</protein>
<comment type="caution">
    <text evidence="11">The sequence shown here is derived from an EMBL/GenBank/DDBJ whole genome shotgun (WGS) entry which is preliminary data.</text>
</comment>
<keyword evidence="5" id="KW-0496">Mitochondrion</keyword>
<evidence type="ECO:0000313" key="12">
    <source>
        <dbReference type="Proteomes" id="UP001174136"/>
    </source>
</evidence>
<dbReference type="SUPFAM" id="SSF49777">
    <property type="entry name" value="PEBP-like"/>
    <property type="match status" value="1"/>
</dbReference>
<dbReference type="AlphaFoldDB" id="A0AA47NR33"/>
<accession>A0AA47NR33</accession>
<keyword evidence="4" id="KW-0175">Coiled coil</keyword>
<evidence type="ECO:0000256" key="6">
    <source>
        <dbReference type="ARBA" id="ARBA00023274"/>
    </source>
</evidence>
<comment type="similarity">
    <text evidence="7">Belongs to the phosphatidylethanolamine-binding protein family. Mitochondrion-specific ribosomal protein mL38 subfamily.</text>
</comment>
<name>A0AA47NR33_MERPO</name>
<dbReference type="InterPro" id="IPR036610">
    <property type="entry name" value="PEBP-like_sf"/>
</dbReference>
<sequence>MALRMVCTSALRAGTDLAVRNVRTFRKSALACRWAPPLGPMPNEDVQSENLDSLEKYRSYTRYLKKAEEEKNTSVWWKTYRKYVEDRDPEHGAERVNIGLPRYRASRTAEVRERRRIVKDNKNNVDLEQATRLRTFKIPLDQVQDGWEKTTGPFQIRRLADHYGVFKDLFPKAYFLPQVLLGISYGQEHSNRVYYGNRLTPTEASVAPHVSFEAEEGSLWTLLLTCPDEHLIDNEAEYVHWLVGNIPGGQVQLGQELCDYLAPFPAKGTGFQRYVYVLFKQEGLVDFQEDARQSPCFLRVTKWFATEENEGEHNFRYFGQLFLGDPEAFPGQPRDIVSPACPGSSPGSPTSGTCPEHLTREASGRHPN</sequence>
<evidence type="ECO:0000256" key="1">
    <source>
        <dbReference type="ARBA" id="ARBA00004173"/>
    </source>
</evidence>
<feature type="compositionally biased region" description="Low complexity" evidence="10">
    <location>
        <begin position="338"/>
        <end position="355"/>
    </location>
</feature>
<evidence type="ECO:0000256" key="9">
    <source>
        <dbReference type="ARBA" id="ARBA00041206"/>
    </source>
</evidence>
<feature type="region of interest" description="Disordered" evidence="10">
    <location>
        <begin position="330"/>
        <end position="368"/>
    </location>
</feature>
<evidence type="ECO:0000256" key="5">
    <source>
        <dbReference type="ARBA" id="ARBA00023128"/>
    </source>
</evidence>
<keyword evidence="6" id="KW-0687">Ribonucleoprotein</keyword>
<keyword evidence="12" id="KW-1185">Reference proteome</keyword>
<dbReference type="GO" id="GO:0005762">
    <property type="term" value="C:mitochondrial large ribosomal subunit"/>
    <property type="evidence" value="ECO:0007669"/>
    <property type="project" value="TreeGrafter"/>
</dbReference>
<dbReference type="CDD" id="cd00866">
    <property type="entry name" value="PEBP_euk"/>
    <property type="match status" value="1"/>
</dbReference>
<feature type="compositionally biased region" description="Basic and acidic residues" evidence="10">
    <location>
        <begin position="357"/>
        <end position="368"/>
    </location>
</feature>
<keyword evidence="3 11" id="KW-0689">Ribosomal protein</keyword>
<evidence type="ECO:0000256" key="10">
    <source>
        <dbReference type="SAM" id="MobiDB-lite"/>
    </source>
</evidence>
<dbReference type="InterPro" id="IPR008914">
    <property type="entry name" value="PEBP"/>
</dbReference>
<evidence type="ECO:0000256" key="2">
    <source>
        <dbReference type="ARBA" id="ARBA00022946"/>
    </source>
</evidence>
<evidence type="ECO:0000313" key="11">
    <source>
        <dbReference type="EMBL" id="KAK0134300.1"/>
    </source>
</evidence>
<keyword evidence="2" id="KW-0809">Transit peptide</keyword>
<organism evidence="11 12">
    <name type="scientific">Merluccius polli</name>
    <name type="common">Benguela hake</name>
    <name type="synonym">Merluccius cadenati</name>
    <dbReference type="NCBI Taxonomy" id="89951"/>
    <lineage>
        <taxon>Eukaryota</taxon>
        <taxon>Metazoa</taxon>
        <taxon>Chordata</taxon>
        <taxon>Craniata</taxon>
        <taxon>Vertebrata</taxon>
        <taxon>Euteleostomi</taxon>
        <taxon>Actinopterygii</taxon>
        <taxon>Neopterygii</taxon>
        <taxon>Teleostei</taxon>
        <taxon>Neoteleostei</taxon>
        <taxon>Acanthomorphata</taxon>
        <taxon>Zeiogadaria</taxon>
        <taxon>Gadariae</taxon>
        <taxon>Gadiformes</taxon>
        <taxon>Gadoidei</taxon>
        <taxon>Merlucciidae</taxon>
        <taxon>Merluccius</taxon>
    </lineage>
</organism>
<evidence type="ECO:0000256" key="3">
    <source>
        <dbReference type="ARBA" id="ARBA00022980"/>
    </source>
</evidence>
<dbReference type="Pfam" id="PF01161">
    <property type="entry name" value="PBP"/>
    <property type="match status" value="1"/>
</dbReference>
<evidence type="ECO:0000256" key="8">
    <source>
        <dbReference type="ARBA" id="ARBA00039444"/>
    </source>
</evidence>
<evidence type="ECO:0000256" key="4">
    <source>
        <dbReference type="ARBA" id="ARBA00023054"/>
    </source>
</evidence>
<dbReference type="PANTHER" id="PTHR11362">
    <property type="entry name" value="PHOSPHATIDYLETHANOLAMINE-BINDING PROTEIN"/>
    <property type="match status" value="1"/>
</dbReference>
<evidence type="ECO:0000256" key="7">
    <source>
        <dbReference type="ARBA" id="ARBA00038016"/>
    </source>
</evidence>